<name>A0A840RH04_9NEIS</name>
<dbReference type="GO" id="GO:0003864">
    <property type="term" value="F:3-methyl-2-oxobutanoate hydroxymethyltransferase activity"/>
    <property type="evidence" value="ECO:0007669"/>
    <property type="project" value="UniProtKB-UniRule"/>
</dbReference>
<comment type="cofactor">
    <cofactor evidence="7 10">
        <name>Mg(2+)</name>
        <dbReference type="ChEBI" id="CHEBI:18420"/>
    </cofactor>
    <text evidence="7 10">Binds 1 Mg(2+) ion per subunit.</text>
</comment>
<dbReference type="Pfam" id="PF02548">
    <property type="entry name" value="Pantoate_transf"/>
    <property type="match status" value="1"/>
</dbReference>
<comment type="catalytic activity">
    <reaction evidence="7">
        <text>(6R)-5,10-methylene-5,6,7,8-tetrahydrofolate + 3-methyl-2-oxobutanoate + H2O = 2-dehydropantoate + (6S)-5,6,7,8-tetrahydrofolate</text>
        <dbReference type="Rhea" id="RHEA:11824"/>
        <dbReference type="ChEBI" id="CHEBI:11561"/>
        <dbReference type="ChEBI" id="CHEBI:11851"/>
        <dbReference type="ChEBI" id="CHEBI:15377"/>
        <dbReference type="ChEBI" id="CHEBI:15636"/>
        <dbReference type="ChEBI" id="CHEBI:57453"/>
        <dbReference type="EC" id="2.1.2.11"/>
    </reaction>
</comment>
<keyword evidence="5 7" id="KW-0808">Transferase</keyword>
<dbReference type="SUPFAM" id="SSF51621">
    <property type="entry name" value="Phosphoenolpyruvate/pyruvate domain"/>
    <property type="match status" value="1"/>
</dbReference>
<organism evidence="11 12">
    <name type="scientific">Silvimonas terrae</name>
    <dbReference type="NCBI Taxonomy" id="300266"/>
    <lineage>
        <taxon>Bacteria</taxon>
        <taxon>Pseudomonadati</taxon>
        <taxon>Pseudomonadota</taxon>
        <taxon>Betaproteobacteria</taxon>
        <taxon>Neisseriales</taxon>
        <taxon>Chitinibacteraceae</taxon>
        <taxon>Silvimonas</taxon>
    </lineage>
</organism>
<dbReference type="GO" id="GO:0032259">
    <property type="term" value="P:methylation"/>
    <property type="evidence" value="ECO:0007669"/>
    <property type="project" value="UniProtKB-KW"/>
</dbReference>
<reference evidence="11 12" key="1">
    <citation type="submission" date="2020-08" db="EMBL/GenBank/DDBJ databases">
        <title>Genomic Encyclopedia of Type Strains, Phase IV (KMG-IV): sequencing the most valuable type-strain genomes for metagenomic binning, comparative biology and taxonomic classification.</title>
        <authorList>
            <person name="Goeker M."/>
        </authorList>
    </citation>
    <scope>NUCLEOTIDE SEQUENCE [LARGE SCALE GENOMIC DNA]</scope>
    <source>
        <strain evidence="11 12">DSM 18233</strain>
    </source>
</reference>
<dbReference type="Gene3D" id="3.20.20.60">
    <property type="entry name" value="Phosphoenolpyruvate-binding domains"/>
    <property type="match status" value="1"/>
</dbReference>
<dbReference type="RefSeq" id="WP_184100579.1">
    <property type="nucleotide sequence ID" value="NZ_JACHHN010000004.1"/>
</dbReference>
<accession>A0A840RH04</accession>
<sequence length="263" mass="27702">MKVTVNTLNKMKQDGQKIAMLTCYEASFATLLDEAGVDVLLIGDSLGNTVQGQSSTLPVTLDHMIYHTACVAKGTKDAMVLADLPFGAYQASPQQAFDSAVRLMQAGAEMVKLEGGMVMVETVDFLVNRGIPVCVHIGLQPQSVNLYGGYKVQGKTDTEAETLKRDALALQAAGASLVLMEMVPAAVATAVTGLLSIPTIGIGAGVNCDGQVLVLHDMLGIYPGKKARFVKNFMTGASSIQGAVENYVKAVKGSTFPAEEHSF</sequence>
<feature type="binding site" evidence="7 10">
    <location>
        <position position="83"/>
    </location>
    <ligand>
        <name>Mg(2+)</name>
        <dbReference type="ChEBI" id="CHEBI:18420"/>
    </ligand>
</feature>
<feature type="binding site" evidence="7 10">
    <location>
        <position position="114"/>
    </location>
    <ligand>
        <name>Mg(2+)</name>
        <dbReference type="ChEBI" id="CHEBI:18420"/>
    </ligand>
</feature>
<feature type="binding site" evidence="7 9">
    <location>
        <begin position="44"/>
        <end position="45"/>
    </location>
    <ligand>
        <name>3-methyl-2-oxobutanoate</name>
        <dbReference type="ChEBI" id="CHEBI:11851"/>
    </ligand>
</feature>
<dbReference type="InterPro" id="IPR015813">
    <property type="entry name" value="Pyrv/PenolPyrv_kinase-like_dom"/>
</dbReference>
<dbReference type="Proteomes" id="UP000543030">
    <property type="component" value="Unassembled WGS sequence"/>
</dbReference>
<keyword evidence="7 10" id="KW-0460">Magnesium</keyword>
<keyword evidence="7" id="KW-0963">Cytoplasm</keyword>
<dbReference type="GO" id="GO:0005737">
    <property type="term" value="C:cytoplasm"/>
    <property type="evidence" value="ECO:0007669"/>
    <property type="project" value="UniProtKB-SubCell"/>
</dbReference>
<evidence type="ECO:0000256" key="1">
    <source>
        <dbReference type="ARBA" id="ARBA00005033"/>
    </source>
</evidence>
<dbReference type="PANTHER" id="PTHR20881">
    <property type="entry name" value="3-METHYL-2-OXOBUTANOATE HYDROXYMETHYLTRANSFERASE"/>
    <property type="match status" value="1"/>
</dbReference>
<dbReference type="CDD" id="cd06557">
    <property type="entry name" value="KPHMT-like"/>
    <property type="match status" value="1"/>
</dbReference>
<evidence type="ECO:0000256" key="4">
    <source>
        <dbReference type="ARBA" id="ARBA00022655"/>
    </source>
</evidence>
<comment type="subunit">
    <text evidence="3 7">Homodecamer; pentamer of dimers.</text>
</comment>
<evidence type="ECO:0000256" key="6">
    <source>
        <dbReference type="ARBA" id="ARBA00056497"/>
    </source>
</evidence>
<evidence type="ECO:0000256" key="10">
    <source>
        <dbReference type="PIRSR" id="PIRSR000388-3"/>
    </source>
</evidence>
<feature type="binding site" evidence="7 9">
    <location>
        <position position="112"/>
    </location>
    <ligand>
        <name>3-methyl-2-oxobutanoate</name>
        <dbReference type="ChEBI" id="CHEBI:11851"/>
    </ligand>
</feature>
<dbReference type="GO" id="GO:0000287">
    <property type="term" value="F:magnesium ion binding"/>
    <property type="evidence" value="ECO:0007669"/>
    <property type="project" value="TreeGrafter"/>
</dbReference>
<dbReference type="PANTHER" id="PTHR20881:SF0">
    <property type="entry name" value="3-METHYL-2-OXOBUTANOATE HYDROXYMETHYLTRANSFERASE"/>
    <property type="match status" value="1"/>
</dbReference>
<dbReference type="EC" id="2.1.2.11" evidence="7"/>
<keyword evidence="4 7" id="KW-0566">Pantothenate biosynthesis</keyword>
<dbReference type="NCBIfam" id="TIGR00222">
    <property type="entry name" value="panB"/>
    <property type="match status" value="1"/>
</dbReference>
<dbReference type="HAMAP" id="MF_00156">
    <property type="entry name" value="PanB"/>
    <property type="match status" value="1"/>
</dbReference>
<proteinExistence type="inferred from homology"/>
<evidence type="ECO:0000256" key="8">
    <source>
        <dbReference type="PIRSR" id="PIRSR000388-1"/>
    </source>
</evidence>
<evidence type="ECO:0000256" key="5">
    <source>
        <dbReference type="ARBA" id="ARBA00022679"/>
    </source>
</evidence>
<keyword evidence="7 10" id="KW-0479">Metal-binding</keyword>
<evidence type="ECO:0000256" key="9">
    <source>
        <dbReference type="PIRSR" id="PIRSR000388-2"/>
    </source>
</evidence>
<gene>
    <name evidence="7" type="primary">panB</name>
    <name evidence="11" type="ORF">HNQ50_002231</name>
</gene>
<evidence type="ECO:0000313" key="12">
    <source>
        <dbReference type="Proteomes" id="UP000543030"/>
    </source>
</evidence>
<dbReference type="EMBL" id="JACHHN010000004">
    <property type="protein sequence ID" value="MBB5191501.1"/>
    <property type="molecule type" value="Genomic_DNA"/>
</dbReference>
<evidence type="ECO:0000313" key="11">
    <source>
        <dbReference type="EMBL" id="MBB5191501.1"/>
    </source>
</evidence>
<dbReference type="GO" id="GO:0008168">
    <property type="term" value="F:methyltransferase activity"/>
    <property type="evidence" value="ECO:0007669"/>
    <property type="project" value="UniProtKB-KW"/>
</dbReference>
<feature type="binding site" evidence="7 10">
    <location>
        <position position="44"/>
    </location>
    <ligand>
        <name>Mg(2+)</name>
        <dbReference type="ChEBI" id="CHEBI:18420"/>
    </ligand>
</feature>
<comment type="similarity">
    <text evidence="2 7">Belongs to the PanB family.</text>
</comment>
<dbReference type="InterPro" id="IPR040442">
    <property type="entry name" value="Pyrv_kinase-like_dom_sf"/>
</dbReference>
<dbReference type="InterPro" id="IPR003700">
    <property type="entry name" value="Pantoate_hydroxy_MeTrfase"/>
</dbReference>
<keyword evidence="12" id="KW-1185">Reference proteome</keyword>
<comment type="caution">
    <text evidence="11">The sequence shown here is derived from an EMBL/GenBank/DDBJ whole genome shotgun (WGS) entry which is preliminary data.</text>
</comment>
<evidence type="ECO:0000256" key="2">
    <source>
        <dbReference type="ARBA" id="ARBA00008676"/>
    </source>
</evidence>
<dbReference type="PIRSF" id="PIRSF000388">
    <property type="entry name" value="Pantoate_hydroxy_MeTrfase"/>
    <property type="match status" value="1"/>
</dbReference>
<comment type="function">
    <text evidence="6 7">Catalyzes the reversible reaction in which hydroxymethyl group from 5,10-methylenetetrahydrofolate is transferred onto alpha-ketoisovalerate to form ketopantoate.</text>
</comment>
<feature type="binding site" evidence="7 9">
    <location>
        <position position="83"/>
    </location>
    <ligand>
        <name>3-methyl-2-oxobutanoate</name>
        <dbReference type="ChEBI" id="CHEBI:11851"/>
    </ligand>
</feature>
<dbReference type="FunFam" id="3.20.20.60:FF:000003">
    <property type="entry name" value="3-methyl-2-oxobutanoate hydroxymethyltransferase"/>
    <property type="match status" value="1"/>
</dbReference>
<comment type="subcellular location">
    <subcellularLocation>
        <location evidence="7">Cytoplasm</location>
    </subcellularLocation>
</comment>
<evidence type="ECO:0000256" key="7">
    <source>
        <dbReference type="HAMAP-Rule" id="MF_00156"/>
    </source>
</evidence>
<keyword evidence="11" id="KW-0489">Methyltransferase</keyword>
<evidence type="ECO:0000256" key="3">
    <source>
        <dbReference type="ARBA" id="ARBA00011424"/>
    </source>
</evidence>
<dbReference type="UniPathway" id="UPA00028">
    <property type="reaction ID" value="UER00003"/>
</dbReference>
<dbReference type="AlphaFoldDB" id="A0A840RH04"/>
<comment type="pathway">
    <text evidence="1 7">Cofactor biosynthesis; (R)-pantothenate biosynthesis; (R)-pantoate from 3-methyl-2-oxobutanoate: step 1/2.</text>
</comment>
<dbReference type="NCBIfam" id="NF001452">
    <property type="entry name" value="PRK00311.1"/>
    <property type="match status" value="1"/>
</dbReference>
<feature type="active site" description="Proton acceptor" evidence="7 8">
    <location>
        <position position="181"/>
    </location>
</feature>
<protein>
    <recommendedName>
        <fullName evidence="7">3-methyl-2-oxobutanoate hydroxymethyltransferase</fullName>
        <ecNumber evidence="7">2.1.2.11</ecNumber>
    </recommendedName>
    <alternativeName>
        <fullName evidence="7">Ketopantoate hydroxymethyltransferase</fullName>
        <shortName evidence="7">KPHMT</shortName>
    </alternativeName>
</protein>
<dbReference type="GO" id="GO:0015940">
    <property type="term" value="P:pantothenate biosynthetic process"/>
    <property type="evidence" value="ECO:0007669"/>
    <property type="project" value="UniProtKB-UniRule"/>
</dbReference>